<dbReference type="Gene3D" id="2.40.10.10">
    <property type="entry name" value="Trypsin-like serine proteases"/>
    <property type="match status" value="1"/>
</dbReference>
<reference evidence="9" key="1">
    <citation type="submission" date="2025-08" db="UniProtKB">
        <authorList>
            <consortium name="RefSeq"/>
        </authorList>
    </citation>
    <scope>IDENTIFICATION</scope>
    <source>
        <tissue evidence="9">Whole Larva</tissue>
    </source>
</reference>
<dbReference type="InterPro" id="IPR009003">
    <property type="entry name" value="Peptidase_S1_PA"/>
</dbReference>
<keyword evidence="4 6" id="KW-0720">Serine protease</keyword>
<dbReference type="PROSITE" id="PS00135">
    <property type="entry name" value="TRYPSIN_SER"/>
    <property type="match status" value="1"/>
</dbReference>
<protein>
    <submittedName>
        <fullName evidence="9">Trypsin-3-like</fullName>
    </submittedName>
</protein>
<evidence type="ECO:0000256" key="5">
    <source>
        <dbReference type="ARBA" id="ARBA00023157"/>
    </source>
</evidence>
<keyword evidence="2 6" id="KW-0645">Protease</keyword>
<evidence type="ECO:0000313" key="9">
    <source>
        <dbReference type="RefSeq" id="XP_017786819.1"/>
    </source>
</evidence>
<comment type="similarity">
    <text evidence="1">Belongs to the peptidase S1 family.</text>
</comment>
<proteinExistence type="inferred from homology"/>
<dbReference type="InterPro" id="IPR050430">
    <property type="entry name" value="Peptidase_S1"/>
</dbReference>
<dbReference type="CDD" id="cd00190">
    <property type="entry name" value="Tryp_SPc"/>
    <property type="match status" value="1"/>
</dbReference>
<dbReference type="InterPro" id="IPR033116">
    <property type="entry name" value="TRYPSIN_SER"/>
</dbReference>
<dbReference type="InterPro" id="IPR001254">
    <property type="entry name" value="Trypsin_dom"/>
</dbReference>
<feature type="domain" description="Peptidase S1" evidence="7">
    <location>
        <begin position="7"/>
        <end position="234"/>
    </location>
</feature>
<dbReference type="PROSITE" id="PS00134">
    <property type="entry name" value="TRYPSIN_HIS"/>
    <property type="match status" value="1"/>
</dbReference>
<dbReference type="PANTHER" id="PTHR24276">
    <property type="entry name" value="POLYSERASE-RELATED"/>
    <property type="match status" value="1"/>
</dbReference>
<dbReference type="InterPro" id="IPR043504">
    <property type="entry name" value="Peptidase_S1_PA_chymotrypsin"/>
</dbReference>
<dbReference type="InterPro" id="IPR001314">
    <property type="entry name" value="Peptidase_S1A"/>
</dbReference>
<keyword evidence="5" id="KW-1015">Disulfide bond</keyword>
<evidence type="ECO:0000256" key="4">
    <source>
        <dbReference type="ARBA" id="ARBA00022825"/>
    </source>
</evidence>
<dbReference type="SUPFAM" id="SSF50494">
    <property type="entry name" value="Trypsin-like serine proteases"/>
    <property type="match status" value="1"/>
</dbReference>
<feature type="non-terminal residue" evidence="9">
    <location>
        <position position="1"/>
    </location>
</feature>
<evidence type="ECO:0000313" key="8">
    <source>
        <dbReference type="Proteomes" id="UP000695000"/>
    </source>
</evidence>
<dbReference type="PRINTS" id="PR00722">
    <property type="entry name" value="CHYMOTRYPSIN"/>
</dbReference>
<evidence type="ECO:0000256" key="2">
    <source>
        <dbReference type="ARBA" id="ARBA00022670"/>
    </source>
</evidence>
<dbReference type="PROSITE" id="PS50240">
    <property type="entry name" value="TRYPSIN_DOM"/>
    <property type="match status" value="1"/>
</dbReference>
<dbReference type="RefSeq" id="XP_017786819.1">
    <property type="nucleotide sequence ID" value="XM_017931330.1"/>
</dbReference>
<dbReference type="Proteomes" id="UP000695000">
    <property type="component" value="Unplaced"/>
</dbReference>
<dbReference type="InterPro" id="IPR018114">
    <property type="entry name" value="TRYPSIN_HIS"/>
</dbReference>
<keyword evidence="8" id="KW-1185">Reference proteome</keyword>
<sequence>SPTGQRIVNGTQAQPGEIPYIVSLSFYGSHLCGASILDSTHILTAAHCVESRPPNVFSIHYGDLILNSSSKKIIKVKEIHVHPGYDPSKFYISDIAVLTLASEIPFDDNTQPVSLPEQSSKTPGNEEAVLAGWGLKSAQGDPAGSLQRVDIICYTDENCEAAIAGNTNRQFHICAGVPGGRKGQCSGDSGGPLTVNGVQIGVVSWSFMPCAMKGYPEVFARIANYVDWIKEQIKQ</sequence>
<organism evidence="8 9">
    <name type="scientific">Nicrophorus vespilloides</name>
    <name type="common">Boreal carrion beetle</name>
    <dbReference type="NCBI Taxonomy" id="110193"/>
    <lineage>
        <taxon>Eukaryota</taxon>
        <taxon>Metazoa</taxon>
        <taxon>Ecdysozoa</taxon>
        <taxon>Arthropoda</taxon>
        <taxon>Hexapoda</taxon>
        <taxon>Insecta</taxon>
        <taxon>Pterygota</taxon>
        <taxon>Neoptera</taxon>
        <taxon>Endopterygota</taxon>
        <taxon>Coleoptera</taxon>
        <taxon>Polyphaga</taxon>
        <taxon>Staphyliniformia</taxon>
        <taxon>Silphidae</taxon>
        <taxon>Nicrophorinae</taxon>
        <taxon>Nicrophorus</taxon>
    </lineage>
</organism>
<name>A0ABM1NJ19_NICVS</name>
<gene>
    <name evidence="9" type="primary">LOC108569688</name>
</gene>
<evidence type="ECO:0000256" key="6">
    <source>
        <dbReference type="RuleBase" id="RU363034"/>
    </source>
</evidence>
<evidence type="ECO:0000256" key="1">
    <source>
        <dbReference type="ARBA" id="ARBA00007664"/>
    </source>
</evidence>
<dbReference type="PANTHER" id="PTHR24276:SF98">
    <property type="entry name" value="FI18310P1-RELATED"/>
    <property type="match status" value="1"/>
</dbReference>
<keyword evidence="3 6" id="KW-0378">Hydrolase</keyword>
<evidence type="ECO:0000259" key="7">
    <source>
        <dbReference type="PROSITE" id="PS50240"/>
    </source>
</evidence>
<dbReference type="GeneID" id="108569688"/>
<accession>A0ABM1NJ19</accession>
<evidence type="ECO:0000256" key="3">
    <source>
        <dbReference type="ARBA" id="ARBA00022801"/>
    </source>
</evidence>
<dbReference type="Pfam" id="PF00089">
    <property type="entry name" value="Trypsin"/>
    <property type="match status" value="1"/>
</dbReference>
<dbReference type="SMART" id="SM00020">
    <property type="entry name" value="Tryp_SPc"/>
    <property type="match status" value="1"/>
</dbReference>